<evidence type="ECO:0000313" key="1">
    <source>
        <dbReference type="EMBL" id="OKP15188.1"/>
    </source>
</evidence>
<dbReference type="GO" id="GO:0072330">
    <property type="term" value="P:monocarboxylic acid biosynthetic process"/>
    <property type="evidence" value="ECO:0007669"/>
    <property type="project" value="UniProtKB-ARBA"/>
</dbReference>
<comment type="caution">
    <text evidence="1">The sequence shown here is derived from an EMBL/GenBank/DDBJ whole genome shotgun (WGS) entry which is preliminary data.</text>
</comment>
<sequence length="192" mass="21660">MGIDGRVLHGFRFLLTRVLDGYISQSTITRLLLYDIPRRDAKGYGAPYRDLPANVGPSFEPFDHMSIGVPPHLLRYMRETPLWKACEAFCPKGFAGLNSLALLSERVDSASRYLLESRSDDKNEDTESRFKTAIVFGERDPLGRGYKTALSCVIGKRNMVDWALDGIMIENAGHYPMEDKPENVAQLISRFV</sequence>
<name>A0A1Q5URT1_9EURO</name>
<reference evidence="1 2" key="1">
    <citation type="submission" date="2016-10" db="EMBL/GenBank/DDBJ databases">
        <title>Genome sequence of the ascomycete fungus Penicillium subrubescens.</title>
        <authorList>
            <person name="De Vries R.P."/>
            <person name="Peng M."/>
            <person name="Dilokpimol A."/>
            <person name="Hilden K."/>
            <person name="Makela M.R."/>
            <person name="Grigoriev I."/>
            <person name="Riley R."/>
            <person name="Granchi Z."/>
        </authorList>
    </citation>
    <scope>NUCLEOTIDE SEQUENCE [LARGE SCALE GENOMIC DNA]</scope>
    <source>
        <strain evidence="1 2">CBS 132785</strain>
    </source>
</reference>
<organism evidence="1 2">
    <name type="scientific">Penicillium subrubescens</name>
    <dbReference type="NCBI Taxonomy" id="1316194"/>
    <lineage>
        <taxon>Eukaryota</taxon>
        <taxon>Fungi</taxon>
        <taxon>Dikarya</taxon>
        <taxon>Ascomycota</taxon>
        <taxon>Pezizomycotina</taxon>
        <taxon>Eurotiomycetes</taxon>
        <taxon>Eurotiomycetidae</taxon>
        <taxon>Eurotiales</taxon>
        <taxon>Aspergillaceae</taxon>
        <taxon>Penicillium</taxon>
    </lineage>
</organism>
<keyword evidence="2" id="KW-1185">Reference proteome</keyword>
<gene>
    <name evidence="1" type="ORF">PENSUB_1626</name>
</gene>
<dbReference type="EMBL" id="MNBE01000018">
    <property type="protein sequence ID" value="OKP15188.1"/>
    <property type="molecule type" value="Genomic_DNA"/>
</dbReference>
<dbReference type="Proteomes" id="UP000186955">
    <property type="component" value="Unassembled WGS sequence"/>
</dbReference>
<dbReference type="SUPFAM" id="SSF53474">
    <property type="entry name" value="alpha/beta-Hydrolases"/>
    <property type="match status" value="1"/>
</dbReference>
<protein>
    <submittedName>
        <fullName evidence="1">Uncharacterized protein</fullName>
    </submittedName>
</protein>
<dbReference type="Gene3D" id="3.40.50.1820">
    <property type="entry name" value="alpha/beta hydrolase"/>
    <property type="match status" value="1"/>
</dbReference>
<evidence type="ECO:0000313" key="2">
    <source>
        <dbReference type="Proteomes" id="UP000186955"/>
    </source>
</evidence>
<accession>A0A1Q5URT1</accession>
<dbReference type="AlphaFoldDB" id="A0A1Q5URT1"/>
<dbReference type="InterPro" id="IPR029058">
    <property type="entry name" value="AB_hydrolase_fold"/>
</dbReference>
<dbReference type="GO" id="GO:0017000">
    <property type="term" value="P:antibiotic biosynthetic process"/>
    <property type="evidence" value="ECO:0007669"/>
    <property type="project" value="UniProtKB-ARBA"/>
</dbReference>
<proteinExistence type="predicted"/>